<keyword evidence="1" id="KW-0678">Repressor</keyword>
<keyword evidence="2" id="KW-0805">Transcription regulation</keyword>
<organism evidence="8 9">
    <name type="scientific">Bradyrhizobium arachidis</name>
    <dbReference type="NCBI Taxonomy" id="858423"/>
    <lineage>
        <taxon>Bacteria</taxon>
        <taxon>Pseudomonadati</taxon>
        <taxon>Pseudomonadota</taxon>
        <taxon>Alphaproteobacteria</taxon>
        <taxon>Hyphomicrobiales</taxon>
        <taxon>Nitrobacteraceae</taxon>
        <taxon>Bradyrhizobium</taxon>
    </lineage>
</organism>
<dbReference type="InterPro" id="IPR001647">
    <property type="entry name" value="HTH_TetR"/>
</dbReference>
<dbReference type="Gene3D" id="1.10.357.10">
    <property type="entry name" value="Tetracycline Repressor, domain 2"/>
    <property type="match status" value="1"/>
</dbReference>
<evidence type="ECO:0000256" key="5">
    <source>
        <dbReference type="PROSITE-ProRule" id="PRU00335"/>
    </source>
</evidence>
<sequence>MEMSDLRKVDPVKHEQKRQEILGAAIRCFIRDGFRGASTTDICTEAGISPGHLYHYFPSKEAIIEAMIDLGVAHAAERFERILAADDVIEALLVDIEDNSLRFRPAQILNLDGLAEAGRNPDFAKIIERHTAAVRRMWSDFLRHAQQQGRVDPGLDPDATANILIALIDGSRALPIRNPKLDIKQSAAHLRTMLLRFLRPAAAQSTASKPRSQGTSRPLKLVRKRP</sequence>
<dbReference type="SUPFAM" id="SSF48498">
    <property type="entry name" value="Tetracyclin repressor-like, C-terminal domain"/>
    <property type="match status" value="1"/>
</dbReference>
<dbReference type="PANTHER" id="PTHR30055">
    <property type="entry name" value="HTH-TYPE TRANSCRIPTIONAL REGULATOR RUTR"/>
    <property type="match status" value="1"/>
</dbReference>
<protein>
    <submittedName>
        <fullName evidence="8">TetR/AcrR family transcriptional regulator</fullName>
    </submittedName>
</protein>
<evidence type="ECO:0000256" key="3">
    <source>
        <dbReference type="ARBA" id="ARBA00023125"/>
    </source>
</evidence>
<proteinExistence type="predicted"/>
<evidence type="ECO:0000259" key="7">
    <source>
        <dbReference type="PROSITE" id="PS50977"/>
    </source>
</evidence>
<dbReference type="InterPro" id="IPR023772">
    <property type="entry name" value="DNA-bd_HTH_TetR-type_CS"/>
</dbReference>
<dbReference type="InterPro" id="IPR050109">
    <property type="entry name" value="HTH-type_TetR-like_transc_reg"/>
</dbReference>
<feature type="DNA-binding region" description="H-T-H motif" evidence="5">
    <location>
        <begin position="38"/>
        <end position="57"/>
    </location>
</feature>
<dbReference type="Pfam" id="PF00440">
    <property type="entry name" value="TetR_N"/>
    <property type="match status" value="1"/>
</dbReference>
<dbReference type="KEGG" id="barh:WN72_37600"/>
<gene>
    <name evidence="8" type="ORF">WN72_37600</name>
</gene>
<evidence type="ECO:0000313" key="9">
    <source>
        <dbReference type="Proteomes" id="UP000594015"/>
    </source>
</evidence>
<keyword evidence="3 5" id="KW-0238">DNA-binding</keyword>
<dbReference type="PROSITE" id="PS50977">
    <property type="entry name" value="HTH_TETR_2"/>
    <property type="match status" value="1"/>
</dbReference>
<dbReference type="AlphaFoldDB" id="A0AAE7TKR4"/>
<dbReference type="InterPro" id="IPR009057">
    <property type="entry name" value="Homeodomain-like_sf"/>
</dbReference>
<feature type="compositionally biased region" description="Polar residues" evidence="6">
    <location>
        <begin position="203"/>
        <end position="216"/>
    </location>
</feature>
<dbReference type="PROSITE" id="PS01081">
    <property type="entry name" value="HTH_TETR_1"/>
    <property type="match status" value="1"/>
</dbReference>
<dbReference type="RefSeq" id="WP_027560592.1">
    <property type="nucleotide sequence ID" value="NZ_AXAD01000005.1"/>
</dbReference>
<feature type="region of interest" description="Disordered" evidence="6">
    <location>
        <begin position="202"/>
        <end position="226"/>
    </location>
</feature>
<dbReference type="PRINTS" id="PR00455">
    <property type="entry name" value="HTHTETR"/>
</dbReference>
<reference evidence="8 9" key="1">
    <citation type="submission" date="2018-06" db="EMBL/GenBank/DDBJ databases">
        <title>Comparative genomics of Bradyrhizobium nodulating Arachidis hypogaea.</title>
        <authorList>
            <person name="Li Y."/>
        </authorList>
    </citation>
    <scope>NUCLEOTIDE SEQUENCE [LARGE SCALE GENOMIC DNA]</scope>
    <source>
        <strain evidence="8 9">CCBAU 051107</strain>
    </source>
</reference>
<evidence type="ECO:0000256" key="6">
    <source>
        <dbReference type="SAM" id="MobiDB-lite"/>
    </source>
</evidence>
<evidence type="ECO:0000256" key="4">
    <source>
        <dbReference type="ARBA" id="ARBA00023163"/>
    </source>
</evidence>
<dbReference type="GO" id="GO:0000976">
    <property type="term" value="F:transcription cis-regulatory region binding"/>
    <property type="evidence" value="ECO:0007669"/>
    <property type="project" value="TreeGrafter"/>
</dbReference>
<dbReference type="Pfam" id="PF13977">
    <property type="entry name" value="TetR_C_6"/>
    <property type="match status" value="1"/>
</dbReference>
<keyword evidence="4" id="KW-0804">Transcription</keyword>
<evidence type="ECO:0000256" key="1">
    <source>
        <dbReference type="ARBA" id="ARBA00022491"/>
    </source>
</evidence>
<evidence type="ECO:0000256" key="2">
    <source>
        <dbReference type="ARBA" id="ARBA00023015"/>
    </source>
</evidence>
<name>A0AAE7TKR4_9BRAD</name>
<dbReference type="InterPro" id="IPR039538">
    <property type="entry name" value="BetI_C"/>
</dbReference>
<evidence type="ECO:0000313" key="8">
    <source>
        <dbReference type="EMBL" id="QOZ71366.1"/>
    </source>
</evidence>
<feature type="domain" description="HTH tetR-type" evidence="7">
    <location>
        <begin position="15"/>
        <end position="75"/>
    </location>
</feature>
<dbReference type="GO" id="GO:0003700">
    <property type="term" value="F:DNA-binding transcription factor activity"/>
    <property type="evidence" value="ECO:0007669"/>
    <property type="project" value="TreeGrafter"/>
</dbReference>
<dbReference type="SUPFAM" id="SSF46689">
    <property type="entry name" value="Homeodomain-like"/>
    <property type="match status" value="1"/>
</dbReference>
<dbReference type="EMBL" id="CP030050">
    <property type="protein sequence ID" value="QOZ71366.1"/>
    <property type="molecule type" value="Genomic_DNA"/>
</dbReference>
<dbReference type="Proteomes" id="UP000594015">
    <property type="component" value="Chromosome"/>
</dbReference>
<accession>A0AAE7TKR4</accession>
<dbReference type="InterPro" id="IPR036271">
    <property type="entry name" value="Tet_transcr_reg_TetR-rel_C_sf"/>
</dbReference>
<dbReference type="PANTHER" id="PTHR30055:SF226">
    <property type="entry name" value="HTH-TYPE TRANSCRIPTIONAL REGULATOR PKSA"/>
    <property type="match status" value="1"/>
</dbReference>